<dbReference type="SMART" id="SM00086">
    <property type="entry name" value="PAC"/>
    <property type="match status" value="4"/>
</dbReference>
<evidence type="ECO:0000259" key="14">
    <source>
        <dbReference type="PROSITE" id="PS50112"/>
    </source>
</evidence>
<dbReference type="Pfam" id="PF02518">
    <property type="entry name" value="HATPase_c"/>
    <property type="match status" value="1"/>
</dbReference>
<dbReference type="CDD" id="cd00130">
    <property type="entry name" value="PAS"/>
    <property type="match status" value="4"/>
</dbReference>
<dbReference type="PROSITE" id="PS50113">
    <property type="entry name" value="PAC"/>
    <property type="match status" value="2"/>
</dbReference>
<dbReference type="PROSITE" id="PS50112">
    <property type="entry name" value="PAS"/>
    <property type="match status" value="2"/>
</dbReference>
<protein>
    <recommendedName>
        <fullName evidence="12">Sensor protein FixL</fullName>
        <ecNumber evidence="3">2.7.13.3</ecNumber>
    </recommendedName>
</protein>
<evidence type="ECO:0000256" key="4">
    <source>
        <dbReference type="ARBA" id="ARBA00022553"/>
    </source>
</evidence>
<keyword evidence="5" id="KW-0808">Transferase</keyword>
<dbReference type="PANTHER" id="PTHR43047:SF63">
    <property type="entry name" value="HISTIDINE KINASE"/>
    <property type="match status" value="1"/>
</dbReference>
<sequence length="918" mass="103328">MTRSKEPIFAADHTKRAARIKMPPRPDSPEQRLHDIVSTVGDWIWETNEILEITFISDRFFETTGLVPEVLIGKTIQQVVLSTDSSAPLDRPVVFTLDHREPFHDVACSLLSADNKVLHFTLSGVPYYSTNNMFRGYRGAAHNITPQLESQQKYHSARRSFTHQAGIAEVSRSDALAYAANVNGTNEAFVIYDQEGQLMAASVGYANLYPALDDVIIPGATLKDILTEAAGRLNIKEAQGRTSQWVEEKIAERLNPQPSHQEIFRGGRWWRIHEQRTREGQVLSLHTDITHIKEMEATLMDSETRYRKLVEMAPDLTCVVTDGIITLMNSAGAEMLHADEPSSFIGRSFNTYVHPDFREVLRDEVEQLFDEKWMPIRLIRCDGVAIDAELSVLPFSERGLKTIMLVARDTSERKRAAEALINHDNQLQGVMEAVIDGIITIDEKGIIQSFNPAAQKIFGYNRREVIDKNIKMLMPESFAVHHDEYLRRYSQSGTPSIIGQGREVVGRRKNGSTFPLDLAVSVLKRSGKSLFIGVVRDITERKKAALALHETKERFELAISGAGEGIFDWNLHSDQLYISAKIRDLTGYKNHQIKAISWVRMIHADDRGDYQYNLIRHLKGETPTFFKECRLMHKDGSFKWIRISGMALRDKAGWVYRMAGSVGDITQRIEFQNQLIDAKERAEIASRVKTEFLANMSHELRTPLNAIIGFSDVMLSGLFGTVAPRYHEYIENIRDSGAHLLAVINDILDVSRIEAGRMELYPERISITDLIEASIRLIRDRANEANLGIKTKIAPNLPDLLVDGQRIKQVLLNILSNSVKFTPEKGKIVIEARLKPSGELVIAITDTGIGMSQSDIATALTPFGQVDSKMNRKFEGTGLGLPLTKSFVELHDCKLEIKSECDKGTTVSVIFPRARLLT</sequence>
<dbReference type="GO" id="GO:0005886">
    <property type="term" value="C:plasma membrane"/>
    <property type="evidence" value="ECO:0007669"/>
    <property type="project" value="TreeGrafter"/>
</dbReference>
<evidence type="ECO:0000256" key="3">
    <source>
        <dbReference type="ARBA" id="ARBA00012438"/>
    </source>
</evidence>
<dbReference type="InterPro" id="IPR013767">
    <property type="entry name" value="PAS_fold"/>
</dbReference>
<dbReference type="PRINTS" id="PR00344">
    <property type="entry name" value="BCTRLSENSOR"/>
</dbReference>
<feature type="domain" description="PAC" evidence="15">
    <location>
        <begin position="500"/>
        <end position="550"/>
    </location>
</feature>
<evidence type="ECO:0000313" key="17">
    <source>
        <dbReference type="Proteomes" id="UP000095347"/>
    </source>
</evidence>
<dbReference type="SUPFAM" id="SSF55874">
    <property type="entry name" value="ATPase domain of HSP90 chaperone/DNA topoisomerase II/histidine kinase"/>
    <property type="match status" value="1"/>
</dbReference>
<dbReference type="Pfam" id="PF00989">
    <property type="entry name" value="PAS"/>
    <property type="match status" value="2"/>
</dbReference>
<dbReference type="Pfam" id="PF00512">
    <property type="entry name" value="HisKA"/>
    <property type="match status" value="1"/>
</dbReference>
<keyword evidence="4" id="KW-0597">Phosphoprotein</keyword>
<dbReference type="InterPro" id="IPR003594">
    <property type="entry name" value="HATPase_dom"/>
</dbReference>
<dbReference type="RefSeq" id="WP_069956356.1">
    <property type="nucleotide sequence ID" value="NZ_MCGG01000002.1"/>
</dbReference>
<dbReference type="CDD" id="cd00082">
    <property type="entry name" value="HisKA"/>
    <property type="match status" value="1"/>
</dbReference>
<dbReference type="PANTHER" id="PTHR43047">
    <property type="entry name" value="TWO-COMPONENT HISTIDINE PROTEIN KINASE"/>
    <property type="match status" value="1"/>
</dbReference>
<organism evidence="16 17">
    <name type="scientific">Magnetovibrio blakemorei</name>
    <dbReference type="NCBI Taxonomy" id="28181"/>
    <lineage>
        <taxon>Bacteria</taxon>
        <taxon>Pseudomonadati</taxon>
        <taxon>Pseudomonadota</taxon>
        <taxon>Alphaproteobacteria</taxon>
        <taxon>Rhodospirillales</taxon>
        <taxon>Magnetovibrionaceae</taxon>
        <taxon>Magnetovibrio</taxon>
    </lineage>
</organism>
<dbReference type="Gene3D" id="3.30.565.10">
    <property type="entry name" value="Histidine kinase-like ATPase, C-terminal domain"/>
    <property type="match status" value="1"/>
</dbReference>
<evidence type="ECO:0000256" key="10">
    <source>
        <dbReference type="ARBA" id="ARBA00023136"/>
    </source>
</evidence>
<evidence type="ECO:0000256" key="12">
    <source>
        <dbReference type="ARBA" id="ARBA00070616"/>
    </source>
</evidence>
<dbReference type="Proteomes" id="UP000095347">
    <property type="component" value="Unassembled WGS sequence"/>
</dbReference>
<dbReference type="InterPro" id="IPR013655">
    <property type="entry name" value="PAS_fold_3"/>
</dbReference>
<evidence type="ECO:0000256" key="2">
    <source>
        <dbReference type="ARBA" id="ARBA00004370"/>
    </source>
</evidence>
<dbReference type="AlphaFoldDB" id="A0A1E5QCB1"/>
<dbReference type="Pfam" id="PF12860">
    <property type="entry name" value="PAS_7"/>
    <property type="match status" value="1"/>
</dbReference>
<feature type="domain" description="PAS" evidence="14">
    <location>
        <begin position="423"/>
        <end position="493"/>
    </location>
</feature>
<proteinExistence type="predicted"/>
<dbReference type="OrthoDB" id="8477115at2"/>
<dbReference type="InterPro" id="IPR005467">
    <property type="entry name" value="His_kinase_dom"/>
</dbReference>
<evidence type="ECO:0000256" key="5">
    <source>
        <dbReference type="ARBA" id="ARBA00022679"/>
    </source>
</evidence>
<dbReference type="InterPro" id="IPR036890">
    <property type="entry name" value="HATPase_C_sf"/>
</dbReference>
<dbReference type="InterPro" id="IPR004358">
    <property type="entry name" value="Sig_transdc_His_kin-like_C"/>
</dbReference>
<dbReference type="InterPro" id="IPR036097">
    <property type="entry name" value="HisK_dim/P_sf"/>
</dbReference>
<dbReference type="PROSITE" id="PS50109">
    <property type="entry name" value="HIS_KIN"/>
    <property type="match status" value="1"/>
</dbReference>
<evidence type="ECO:0000259" key="15">
    <source>
        <dbReference type="PROSITE" id="PS50113"/>
    </source>
</evidence>
<dbReference type="InterPro" id="IPR035965">
    <property type="entry name" value="PAS-like_dom_sf"/>
</dbReference>
<dbReference type="Pfam" id="PF08447">
    <property type="entry name" value="PAS_3"/>
    <property type="match status" value="1"/>
</dbReference>
<dbReference type="SMART" id="SM00388">
    <property type="entry name" value="HisKA"/>
    <property type="match status" value="1"/>
</dbReference>
<dbReference type="EMBL" id="MCGG01000002">
    <property type="protein sequence ID" value="OEJ69639.1"/>
    <property type="molecule type" value="Genomic_DNA"/>
</dbReference>
<feature type="domain" description="PAS" evidence="14">
    <location>
        <begin position="551"/>
        <end position="621"/>
    </location>
</feature>
<evidence type="ECO:0000256" key="11">
    <source>
        <dbReference type="ARBA" id="ARBA00059827"/>
    </source>
</evidence>
<comment type="subcellular location">
    <subcellularLocation>
        <location evidence="2">Membrane</location>
    </subcellularLocation>
</comment>
<dbReference type="SUPFAM" id="SSF55785">
    <property type="entry name" value="PYP-like sensor domain (PAS domain)"/>
    <property type="match status" value="4"/>
</dbReference>
<evidence type="ECO:0000256" key="9">
    <source>
        <dbReference type="ARBA" id="ARBA00023012"/>
    </source>
</evidence>
<dbReference type="InterPro" id="IPR000700">
    <property type="entry name" value="PAS-assoc_C"/>
</dbReference>
<dbReference type="SMART" id="SM00387">
    <property type="entry name" value="HATPase_c"/>
    <property type="match status" value="1"/>
</dbReference>
<keyword evidence="7" id="KW-0418">Kinase</keyword>
<dbReference type="GO" id="GO:0006355">
    <property type="term" value="P:regulation of DNA-templated transcription"/>
    <property type="evidence" value="ECO:0007669"/>
    <property type="project" value="InterPro"/>
</dbReference>
<dbReference type="FunFam" id="3.30.450.20:FF:000060">
    <property type="entry name" value="Sensor protein FixL"/>
    <property type="match status" value="1"/>
</dbReference>
<dbReference type="Pfam" id="PF13426">
    <property type="entry name" value="PAS_9"/>
    <property type="match status" value="1"/>
</dbReference>
<dbReference type="InterPro" id="IPR000014">
    <property type="entry name" value="PAS"/>
</dbReference>
<evidence type="ECO:0000259" key="13">
    <source>
        <dbReference type="PROSITE" id="PS50109"/>
    </source>
</evidence>
<evidence type="ECO:0000256" key="6">
    <source>
        <dbReference type="ARBA" id="ARBA00022741"/>
    </source>
</evidence>
<gene>
    <name evidence="16" type="ORF">BEN30_02030</name>
</gene>
<dbReference type="EC" id="2.7.13.3" evidence="3"/>
<accession>A0A1E5QCB1</accession>
<dbReference type="FunFam" id="1.10.287.130:FF:000038">
    <property type="entry name" value="Sensory transduction histidine kinase"/>
    <property type="match status" value="1"/>
</dbReference>
<dbReference type="GO" id="GO:0000155">
    <property type="term" value="F:phosphorelay sensor kinase activity"/>
    <property type="evidence" value="ECO:0007669"/>
    <property type="project" value="InterPro"/>
</dbReference>
<keyword evidence="9" id="KW-0902">Two-component regulatory system</keyword>
<keyword evidence="8" id="KW-0067">ATP-binding</keyword>
<feature type="domain" description="Histidine kinase" evidence="13">
    <location>
        <begin position="695"/>
        <end position="915"/>
    </location>
</feature>
<dbReference type="InterPro" id="IPR001610">
    <property type="entry name" value="PAC"/>
</dbReference>
<evidence type="ECO:0000256" key="7">
    <source>
        <dbReference type="ARBA" id="ARBA00022777"/>
    </source>
</evidence>
<dbReference type="GO" id="GO:0009927">
    <property type="term" value="F:histidine phosphotransfer kinase activity"/>
    <property type="evidence" value="ECO:0007669"/>
    <property type="project" value="TreeGrafter"/>
</dbReference>
<evidence type="ECO:0000256" key="1">
    <source>
        <dbReference type="ARBA" id="ARBA00000085"/>
    </source>
</evidence>
<keyword evidence="6" id="KW-0547">Nucleotide-binding</keyword>
<dbReference type="SMART" id="SM00091">
    <property type="entry name" value="PAS"/>
    <property type="match status" value="4"/>
</dbReference>
<dbReference type="SUPFAM" id="SSF47384">
    <property type="entry name" value="Homodimeric domain of signal transducing histidine kinase"/>
    <property type="match status" value="1"/>
</dbReference>
<comment type="catalytic activity">
    <reaction evidence="1">
        <text>ATP + protein L-histidine = ADP + protein N-phospho-L-histidine.</text>
        <dbReference type="EC" id="2.7.13.3"/>
    </reaction>
</comment>
<reference evidence="17" key="1">
    <citation type="submission" date="2016-07" db="EMBL/GenBank/DDBJ databases">
        <authorList>
            <person name="Florea S."/>
            <person name="Webb J.S."/>
            <person name="Jaromczyk J."/>
            <person name="Schardl C.L."/>
        </authorList>
    </citation>
    <scope>NUCLEOTIDE SEQUENCE [LARGE SCALE GENOMIC DNA]</scope>
    <source>
        <strain evidence="17">MV-1</strain>
    </source>
</reference>
<keyword evidence="10" id="KW-0472">Membrane</keyword>
<dbReference type="Gene3D" id="1.10.287.130">
    <property type="match status" value="1"/>
</dbReference>
<dbReference type="GO" id="GO:0005524">
    <property type="term" value="F:ATP binding"/>
    <property type="evidence" value="ECO:0007669"/>
    <property type="project" value="UniProtKB-KW"/>
</dbReference>
<keyword evidence="17" id="KW-1185">Reference proteome</keyword>
<dbReference type="Gene3D" id="3.30.450.20">
    <property type="entry name" value="PAS domain"/>
    <property type="match status" value="4"/>
</dbReference>
<feature type="domain" description="PAC" evidence="15">
    <location>
        <begin position="625"/>
        <end position="677"/>
    </location>
</feature>
<dbReference type="STRING" id="28181.BEN30_02030"/>
<evidence type="ECO:0000313" key="16">
    <source>
        <dbReference type="EMBL" id="OEJ69639.1"/>
    </source>
</evidence>
<dbReference type="InterPro" id="IPR003661">
    <property type="entry name" value="HisK_dim/P_dom"/>
</dbReference>
<evidence type="ECO:0000256" key="8">
    <source>
        <dbReference type="ARBA" id="ARBA00022840"/>
    </source>
</evidence>
<comment type="caution">
    <text evidence="16">The sequence shown here is derived from an EMBL/GenBank/DDBJ whole genome shotgun (WGS) entry which is preliminary data.</text>
</comment>
<name>A0A1E5QCB1_9PROT</name>
<comment type="function">
    <text evidence="11">Putative oxygen sensor; modulates the activity of FixJ, a transcriptional activator of nitrogen fixation fixK gene. FixL probably acts as a kinase that phosphorylates FixJ.</text>
</comment>
<dbReference type="NCBIfam" id="TIGR00229">
    <property type="entry name" value="sensory_box"/>
    <property type="match status" value="4"/>
</dbReference>